<dbReference type="InterPro" id="IPR001357">
    <property type="entry name" value="BRCT_dom"/>
</dbReference>
<keyword evidence="5 15" id="KW-0235">DNA replication</keyword>
<organism evidence="17 18">
    <name type="scientific">Candidatus Kinetoplastidibacterium kentomonadis</name>
    <dbReference type="NCBI Taxonomy" id="1576550"/>
    <lineage>
        <taxon>Bacteria</taxon>
        <taxon>Pseudomonadati</taxon>
        <taxon>Pseudomonadota</taxon>
        <taxon>Betaproteobacteria</taxon>
        <taxon>Candidatus Kinetoplastidibacterium</taxon>
    </lineage>
</organism>
<evidence type="ECO:0000256" key="13">
    <source>
        <dbReference type="ARBA" id="ARBA00034005"/>
    </source>
</evidence>
<dbReference type="FunFam" id="2.40.50.140:FF:000012">
    <property type="entry name" value="DNA ligase"/>
    <property type="match status" value="1"/>
</dbReference>
<keyword evidence="10 15" id="KW-0520">NAD</keyword>
<dbReference type="Pfam" id="PF03119">
    <property type="entry name" value="DNA_ligase_ZBD"/>
    <property type="match status" value="1"/>
</dbReference>
<dbReference type="InterPro" id="IPR013839">
    <property type="entry name" value="DNAligase_adenylation"/>
</dbReference>
<evidence type="ECO:0000256" key="10">
    <source>
        <dbReference type="ARBA" id="ARBA00023027"/>
    </source>
</evidence>
<dbReference type="EMBL" id="CP025628">
    <property type="protein sequence ID" value="AWD32574.1"/>
    <property type="molecule type" value="Genomic_DNA"/>
</dbReference>
<feature type="binding site" evidence="15">
    <location>
        <position position="146"/>
    </location>
    <ligand>
        <name>NAD(+)</name>
        <dbReference type="ChEBI" id="CHEBI:57540"/>
    </ligand>
</feature>
<dbReference type="PANTHER" id="PTHR23389:SF9">
    <property type="entry name" value="DNA LIGASE"/>
    <property type="match status" value="1"/>
</dbReference>
<dbReference type="KEGG" id="kso:CKSOR_00462"/>
<evidence type="ECO:0000256" key="4">
    <source>
        <dbReference type="ARBA" id="ARBA00022598"/>
    </source>
</evidence>
<evidence type="ECO:0000256" key="14">
    <source>
        <dbReference type="ARBA" id="ARBA00060881"/>
    </source>
</evidence>
<dbReference type="InterPro" id="IPR004149">
    <property type="entry name" value="Znf_DNAligase_C4"/>
</dbReference>
<comment type="caution">
    <text evidence="15">Lacks conserved residue(s) required for the propagation of feature annotation.</text>
</comment>
<evidence type="ECO:0000256" key="5">
    <source>
        <dbReference type="ARBA" id="ARBA00022705"/>
    </source>
</evidence>
<dbReference type="PIRSF" id="PIRSF001604">
    <property type="entry name" value="LigA"/>
    <property type="match status" value="1"/>
</dbReference>
<dbReference type="Gene3D" id="3.40.50.10190">
    <property type="entry name" value="BRCT domain"/>
    <property type="match status" value="1"/>
</dbReference>
<keyword evidence="7 15" id="KW-0227">DNA damage</keyword>
<dbReference type="Gene3D" id="1.10.150.20">
    <property type="entry name" value="5' to 3' exonuclease, C-terminal subdomain"/>
    <property type="match status" value="2"/>
</dbReference>
<dbReference type="PROSITE" id="PS01055">
    <property type="entry name" value="DNA_LIGASE_N1"/>
    <property type="match status" value="1"/>
</dbReference>
<proteinExistence type="inferred from homology"/>
<dbReference type="SMART" id="SM00532">
    <property type="entry name" value="LIGANc"/>
    <property type="match status" value="1"/>
</dbReference>
<dbReference type="CDD" id="cd17748">
    <property type="entry name" value="BRCT_DNA_ligase_like"/>
    <property type="match status" value="1"/>
</dbReference>
<dbReference type="PANTHER" id="PTHR23389">
    <property type="entry name" value="CHROMOSOME TRANSMISSION FIDELITY FACTOR 18"/>
    <property type="match status" value="1"/>
</dbReference>
<evidence type="ECO:0000313" key="17">
    <source>
        <dbReference type="EMBL" id="AWD32574.1"/>
    </source>
</evidence>
<feature type="binding site" evidence="15">
    <location>
        <position position="123"/>
    </location>
    <ligand>
        <name>NAD(+)</name>
        <dbReference type="ChEBI" id="CHEBI:57540"/>
    </ligand>
</feature>
<dbReference type="Proteomes" id="UP000266796">
    <property type="component" value="Chromosome"/>
</dbReference>
<evidence type="ECO:0000256" key="1">
    <source>
        <dbReference type="ARBA" id="ARBA00004067"/>
    </source>
</evidence>
<dbReference type="GO" id="GO:0003911">
    <property type="term" value="F:DNA ligase (NAD+) activity"/>
    <property type="evidence" value="ECO:0007669"/>
    <property type="project" value="UniProtKB-UniRule"/>
</dbReference>
<comment type="catalytic activity">
    <reaction evidence="13 15">
        <text>NAD(+) + (deoxyribonucleotide)n-3'-hydroxyl + 5'-phospho-(deoxyribonucleotide)m = (deoxyribonucleotide)n+m + AMP + beta-nicotinamide D-nucleotide.</text>
        <dbReference type="EC" id="6.5.1.2"/>
    </reaction>
</comment>
<keyword evidence="12 15" id="KW-0464">Manganese</keyword>
<feature type="binding site" evidence="15">
    <location>
        <begin position="38"/>
        <end position="42"/>
    </location>
    <ligand>
        <name>NAD(+)</name>
        <dbReference type="ChEBI" id="CHEBI:57540"/>
    </ligand>
</feature>
<dbReference type="GO" id="GO:0046872">
    <property type="term" value="F:metal ion binding"/>
    <property type="evidence" value="ECO:0007669"/>
    <property type="project" value="UniProtKB-KW"/>
</dbReference>
<keyword evidence="4 15" id="KW-0436">Ligase</keyword>
<dbReference type="OrthoDB" id="9759736at2"/>
<dbReference type="InterPro" id="IPR012340">
    <property type="entry name" value="NA-bd_OB-fold"/>
</dbReference>
<feature type="binding site" evidence="15">
    <location>
        <position position="446"/>
    </location>
    <ligand>
        <name>Zn(2+)</name>
        <dbReference type="ChEBI" id="CHEBI:29105"/>
    </ligand>
</feature>
<dbReference type="InterPro" id="IPR004150">
    <property type="entry name" value="NAD_DNA_ligase_OB"/>
</dbReference>
<feature type="binding site" evidence="15">
    <location>
        <position position="425"/>
    </location>
    <ligand>
        <name>Zn(2+)</name>
        <dbReference type="ChEBI" id="CHEBI:29105"/>
    </ligand>
</feature>
<keyword evidence="18" id="KW-1185">Reference proteome</keyword>
<evidence type="ECO:0000256" key="7">
    <source>
        <dbReference type="ARBA" id="ARBA00022763"/>
    </source>
</evidence>
<name>A0A3Q8ERI0_9PROT</name>
<keyword evidence="6 15" id="KW-0479">Metal-binding</keyword>
<comment type="similarity">
    <text evidence="14 15">Belongs to the NAD-dependent DNA ligase family. LigA subfamily.</text>
</comment>
<dbReference type="GO" id="GO:0005829">
    <property type="term" value="C:cytosol"/>
    <property type="evidence" value="ECO:0007669"/>
    <property type="project" value="TreeGrafter"/>
</dbReference>
<keyword evidence="11 15" id="KW-0234">DNA repair</keyword>
<reference evidence="17 18" key="1">
    <citation type="journal article" date="2018" name="Parasitology">
        <title>The reduced genome of Candidatus Kinetoplastibacterium sorsogonicusi, the endosymbiont of Kentomonas sorsogonicus (Trypanosomatidae): loss of the haem-synthesis pathway.</title>
        <authorList>
            <person name="Silva F.M."/>
            <person name="Kostygov A.Y."/>
            <person name="Spodareva V.V."/>
            <person name="Butenko A."/>
            <person name="Tossou R."/>
            <person name="Lukes J."/>
            <person name="Yurchenko V."/>
            <person name="Alves J.M.P."/>
        </authorList>
    </citation>
    <scope>NUCLEOTIDE SEQUENCE [LARGE SCALE GENOMIC DNA]</scope>
    <source>
        <strain evidence="17 18">MF-08</strain>
    </source>
</reference>
<evidence type="ECO:0000256" key="9">
    <source>
        <dbReference type="ARBA" id="ARBA00022842"/>
    </source>
</evidence>
<dbReference type="Pfam" id="PF03120">
    <property type="entry name" value="OB_DNA_ligase"/>
    <property type="match status" value="1"/>
</dbReference>
<feature type="binding site" evidence="15">
    <location>
        <position position="422"/>
    </location>
    <ligand>
        <name>Zn(2+)</name>
        <dbReference type="ChEBI" id="CHEBI:29105"/>
    </ligand>
</feature>
<dbReference type="SUPFAM" id="SSF52113">
    <property type="entry name" value="BRCT domain"/>
    <property type="match status" value="1"/>
</dbReference>
<dbReference type="PROSITE" id="PS50172">
    <property type="entry name" value="BRCT"/>
    <property type="match status" value="1"/>
</dbReference>
<dbReference type="SUPFAM" id="SSF56091">
    <property type="entry name" value="DNA ligase/mRNA capping enzyme, catalytic domain"/>
    <property type="match status" value="1"/>
</dbReference>
<dbReference type="Pfam" id="PF00533">
    <property type="entry name" value="BRCT"/>
    <property type="match status" value="1"/>
</dbReference>
<dbReference type="SUPFAM" id="SSF47781">
    <property type="entry name" value="RuvA domain 2-like"/>
    <property type="match status" value="1"/>
</dbReference>
<dbReference type="AlphaFoldDB" id="A0A3Q8ERI0"/>
<feature type="domain" description="BRCT" evidence="16">
    <location>
        <begin position="605"/>
        <end position="681"/>
    </location>
</feature>
<feature type="binding site" evidence="15">
    <location>
        <position position="305"/>
    </location>
    <ligand>
        <name>NAD(+)</name>
        <dbReference type="ChEBI" id="CHEBI:57540"/>
    </ligand>
</feature>
<dbReference type="RefSeq" id="WP_108673980.1">
    <property type="nucleotide sequence ID" value="NZ_CP025628.1"/>
</dbReference>
<keyword evidence="8 15" id="KW-0862">Zinc</keyword>
<evidence type="ECO:0000256" key="15">
    <source>
        <dbReference type="HAMAP-Rule" id="MF_01588"/>
    </source>
</evidence>
<dbReference type="InterPro" id="IPR001679">
    <property type="entry name" value="DNA_ligase"/>
</dbReference>
<comment type="function">
    <text evidence="1 15">DNA ligase that catalyzes the formation of phosphodiester linkages between 5'-phosphoryl and 3'-hydroxyl groups in double-stranded DNA using NAD as a coenzyme and as the energy source for the reaction. It is essential for DNA replication and repair of damaged DNA.</text>
</comment>
<dbReference type="InterPro" id="IPR010994">
    <property type="entry name" value="RuvA_2-like"/>
</dbReference>
<evidence type="ECO:0000256" key="12">
    <source>
        <dbReference type="ARBA" id="ARBA00023211"/>
    </source>
</evidence>
<dbReference type="NCBIfam" id="NF005932">
    <property type="entry name" value="PRK07956.1"/>
    <property type="match status" value="1"/>
</dbReference>
<dbReference type="SUPFAM" id="SSF50249">
    <property type="entry name" value="Nucleic acid-binding proteins"/>
    <property type="match status" value="1"/>
</dbReference>
<feature type="active site" description="N6-AMP-lysine intermediate" evidence="15">
    <location>
        <position position="125"/>
    </location>
</feature>
<dbReference type="GO" id="GO:0006260">
    <property type="term" value="P:DNA replication"/>
    <property type="evidence" value="ECO:0007669"/>
    <property type="project" value="UniProtKB-KW"/>
</dbReference>
<keyword evidence="9 15" id="KW-0460">Magnesium</keyword>
<accession>A0A3Q8ERI0</accession>
<feature type="binding site" evidence="15">
    <location>
        <begin position="87"/>
        <end position="88"/>
    </location>
    <ligand>
        <name>NAD(+)</name>
        <dbReference type="ChEBI" id="CHEBI:57540"/>
    </ligand>
</feature>
<dbReference type="HAMAP" id="MF_01588">
    <property type="entry name" value="DNA_ligase_A"/>
    <property type="match status" value="1"/>
</dbReference>
<evidence type="ECO:0000313" key="18">
    <source>
        <dbReference type="Proteomes" id="UP000266796"/>
    </source>
</evidence>
<evidence type="ECO:0000259" key="16">
    <source>
        <dbReference type="PROSITE" id="PS50172"/>
    </source>
</evidence>
<dbReference type="Gene3D" id="1.10.287.610">
    <property type="entry name" value="Helix hairpin bin"/>
    <property type="match status" value="1"/>
</dbReference>
<dbReference type="Gene3D" id="2.40.50.140">
    <property type="entry name" value="Nucleic acid-binding proteins"/>
    <property type="match status" value="1"/>
</dbReference>
<dbReference type="GO" id="GO:0006281">
    <property type="term" value="P:DNA repair"/>
    <property type="evidence" value="ECO:0007669"/>
    <property type="project" value="UniProtKB-KW"/>
</dbReference>
<feature type="binding site" evidence="15">
    <location>
        <position position="182"/>
    </location>
    <ligand>
        <name>NAD(+)</name>
        <dbReference type="ChEBI" id="CHEBI:57540"/>
    </ligand>
</feature>
<dbReference type="Pfam" id="PF12826">
    <property type="entry name" value="HHH_2"/>
    <property type="match status" value="1"/>
</dbReference>
<protein>
    <recommendedName>
        <fullName evidence="3 15">DNA ligase</fullName>
        <ecNumber evidence="2 15">6.5.1.2</ecNumber>
    </recommendedName>
    <alternativeName>
        <fullName evidence="15">Polydeoxyribonucleotide synthase [NAD(+)]</fullName>
    </alternativeName>
</protein>
<dbReference type="CDD" id="cd00114">
    <property type="entry name" value="LIGANc"/>
    <property type="match status" value="1"/>
</dbReference>
<sequence length="681" mass="77446">MSSSNKKIDDYKRIEFLRNEINKHNILYYVYDNPVIDDHAYDALMKELIALESKYPDSVNSYSPTQRVGGSPVSYFKNIKHSIPMLSLNNAFNIKEVESFDQRMMKYIDQYKFDSNINKYFCELKLDGLAINIRYINGILEYASTRGNGLIGEDVTSNIRTIKSIPLKLSGTPPKILEVRGEVIMEYNDFHKLNQYQISIGNKPFVNTRNATAGTIRNFDPNITYQRSLKFFAYGCGLIENNDKFYVSSVDDQCNLLNWLSSFGIPVNVKYSSYANTIDELINFHKKAYDLRRNLPYAIDGVVYKINSLELQNKIGFSSRAPKFSIAHKFLAEEAITKLWKIEFQISRTGIVTPVAKLEPIFVGGVNISSATLHNENEIIRKDIKIGDFVIVRRAGDVIPEVVGPVLNLRNKVEDFHMLNFCPICKSKIVKFTGENVYRCTGKLFCKAQLVQQLLHASSRNALNIVGLGEKIISQLVNKNIVKSITDIFNLSLENLIQLDRVSNKLAEKILLSIKKSKNTSLNKLLFALGIEHIGEHISKELSKKFNNLDDIISAKEEELLSVNCIGKVAKESILTFFSIPENIKIVKELEKNGVVISKISNKILKNSIFKDKIIVLTGKIENLSRVEVENIVNNLGGRVNNSISKNTSYLIYGNNYGEKFYKADQLGIKKIYYKDFLKMI</sequence>
<evidence type="ECO:0000256" key="6">
    <source>
        <dbReference type="ARBA" id="ARBA00022723"/>
    </source>
</evidence>
<dbReference type="Pfam" id="PF01653">
    <property type="entry name" value="DNA_ligase_aden"/>
    <property type="match status" value="1"/>
</dbReference>
<dbReference type="NCBIfam" id="TIGR00575">
    <property type="entry name" value="dnlj"/>
    <property type="match status" value="1"/>
</dbReference>
<evidence type="ECO:0000256" key="11">
    <source>
        <dbReference type="ARBA" id="ARBA00023204"/>
    </source>
</evidence>
<dbReference type="InterPro" id="IPR036420">
    <property type="entry name" value="BRCT_dom_sf"/>
</dbReference>
<dbReference type="InterPro" id="IPR018239">
    <property type="entry name" value="DNA_ligase_AS"/>
</dbReference>
<dbReference type="EC" id="6.5.1.2" evidence="2 15"/>
<dbReference type="InterPro" id="IPR013840">
    <property type="entry name" value="DNAligase_N"/>
</dbReference>
<dbReference type="SMART" id="SM00292">
    <property type="entry name" value="BRCT"/>
    <property type="match status" value="1"/>
</dbReference>
<evidence type="ECO:0000256" key="3">
    <source>
        <dbReference type="ARBA" id="ARBA00013308"/>
    </source>
</evidence>
<dbReference type="FunFam" id="1.10.150.20:FF:000007">
    <property type="entry name" value="DNA ligase"/>
    <property type="match status" value="1"/>
</dbReference>
<evidence type="ECO:0000256" key="2">
    <source>
        <dbReference type="ARBA" id="ARBA00012722"/>
    </source>
</evidence>
<evidence type="ECO:0000256" key="8">
    <source>
        <dbReference type="ARBA" id="ARBA00022833"/>
    </source>
</evidence>
<gene>
    <name evidence="15 17" type="primary">ligA</name>
    <name evidence="17" type="ORF">CKSOR_00462</name>
</gene>
<dbReference type="InterPro" id="IPR041663">
    <property type="entry name" value="DisA/LigA_HHH"/>
</dbReference>
<dbReference type="Pfam" id="PF22745">
    <property type="entry name" value="Nlig-Ia"/>
    <property type="match status" value="1"/>
</dbReference>
<dbReference type="Gene3D" id="3.30.470.30">
    <property type="entry name" value="DNA ligase/mRNA capping enzyme"/>
    <property type="match status" value="1"/>
</dbReference>
<dbReference type="Pfam" id="PF14520">
    <property type="entry name" value="HHH_5"/>
    <property type="match status" value="1"/>
</dbReference>
<comment type="cofactor">
    <cofactor evidence="15">
        <name>Mg(2+)</name>
        <dbReference type="ChEBI" id="CHEBI:18420"/>
    </cofactor>
    <cofactor evidence="15">
        <name>Mn(2+)</name>
        <dbReference type="ChEBI" id="CHEBI:29035"/>
    </cofactor>
</comment>
<feature type="binding site" evidence="15">
    <location>
        <position position="329"/>
    </location>
    <ligand>
        <name>NAD(+)</name>
        <dbReference type="ChEBI" id="CHEBI:57540"/>
    </ligand>
</feature>
<dbReference type="Gene3D" id="6.20.10.30">
    <property type="match status" value="1"/>
</dbReference>